<accession>A0A0F8Z4G6</accession>
<proteinExistence type="predicted"/>
<comment type="caution">
    <text evidence="1">The sequence shown here is derived from an EMBL/GenBank/DDBJ whole genome shotgun (WGS) entry which is preliminary data.</text>
</comment>
<feature type="non-terminal residue" evidence="1">
    <location>
        <position position="33"/>
    </location>
</feature>
<protein>
    <submittedName>
        <fullName evidence="1">Uncharacterized protein</fullName>
    </submittedName>
</protein>
<evidence type="ECO:0000313" key="1">
    <source>
        <dbReference type="EMBL" id="KKK54941.1"/>
    </source>
</evidence>
<reference evidence="1" key="1">
    <citation type="journal article" date="2015" name="Nature">
        <title>Complex archaea that bridge the gap between prokaryotes and eukaryotes.</title>
        <authorList>
            <person name="Spang A."/>
            <person name="Saw J.H."/>
            <person name="Jorgensen S.L."/>
            <person name="Zaremba-Niedzwiedzka K."/>
            <person name="Martijn J."/>
            <person name="Lind A.E."/>
            <person name="van Eijk R."/>
            <person name="Schleper C."/>
            <person name="Guy L."/>
            <person name="Ettema T.J."/>
        </authorList>
    </citation>
    <scope>NUCLEOTIDE SEQUENCE</scope>
</reference>
<sequence>MSVESVMAGIRAAVEDSVDSLVCGVGTPNPTLG</sequence>
<organism evidence="1">
    <name type="scientific">marine sediment metagenome</name>
    <dbReference type="NCBI Taxonomy" id="412755"/>
    <lineage>
        <taxon>unclassified sequences</taxon>
        <taxon>metagenomes</taxon>
        <taxon>ecological metagenomes</taxon>
    </lineage>
</organism>
<name>A0A0F8Z4G6_9ZZZZ</name>
<dbReference type="AlphaFoldDB" id="A0A0F8Z4G6"/>
<dbReference type="EMBL" id="LAZR01065738">
    <property type="protein sequence ID" value="KKK54941.1"/>
    <property type="molecule type" value="Genomic_DNA"/>
</dbReference>
<gene>
    <name evidence="1" type="ORF">LCGC14_3079620</name>
</gene>